<keyword evidence="2" id="KW-0067">ATP-binding</keyword>
<comment type="caution">
    <text evidence="2">The sequence shown here is derived from an EMBL/GenBank/DDBJ whole genome shotgun (WGS) entry which is preliminary data.</text>
</comment>
<sequence length="145" mass="15529">MPIGCGRFRAYGSLRPRSHKSRSFASNRRRRGLPGLDGLGAALRLDTVPRDAYEPASPDAVLLRLTQHRRYRTIAQKAATRALLTQPPGSGLMVSMPTGSGKSLLFPIAANFGRETEPGACAIVITPTVALALDHERTLSALPGL</sequence>
<dbReference type="GO" id="GO:0005524">
    <property type="term" value="F:ATP binding"/>
    <property type="evidence" value="ECO:0007669"/>
    <property type="project" value="InterPro"/>
</dbReference>
<organism evidence="2 3">
    <name type="scientific">Sphingomonas cavernae</name>
    <dbReference type="NCBI Taxonomy" id="2320861"/>
    <lineage>
        <taxon>Bacteria</taxon>
        <taxon>Pseudomonadati</taxon>
        <taxon>Pseudomonadota</taxon>
        <taxon>Alphaproteobacteria</taxon>
        <taxon>Sphingomonadales</taxon>
        <taxon>Sphingomonadaceae</taxon>
        <taxon>Sphingomonas</taxon>
    </lineage>
</organism>
<dbReference type="AlphaFoldDB" id="A0A418WQI0"/>
<keyword evidence="2" id="KW-0547">Nucleotide-binding</keyword>
<keyword evidence="2" id="KW-0347">Helicase</keyword>
<dbReference type="Proteomes" id="UP000286100">
    <property type="component" value="Unassembled WGS sequence"/>
</dbReference>
<protein>
    <submittedName>
        <fullName evidence="2">DEAD/DEAH box helicase</fullName>
    </submittedName>
</protein>
<dbReference type="InterPro" id="IPR027417">
    <property type="entry name" value="P-loop_NTPase"/>
</dbReference>
<evidence type="ECO:0000313" key="3">
    <source>
        <dbReference type="Proteomes" id="UP000286100"/>
    </source>
</evidence>
<dbReference type="Pfam" id="PF00270">
    <property type="entry name" value="DEAD"/>
    <property type="match status" value="1"/>
</dbReference>
<keyword evidence="2" id="KW-0378">Hydrolase</keyword>
<dbReference type="GO" id="GO:0004386">
    <property type="term" value="F:helicase activity"/>
    <property type="evidence" value="ECO:0007669"/>
    <property type="project" value="UniProtKB-KW"/>
</dbReference>
<accession>A0A418WQI0</accession>
<evidence type="ECO:0000259" key="1">
    <source>
        <dbReference type="Pfam" id="PF00270"/>
    </source>
</evidence>
<dbReference type="Gene3D" id="3.40.50.300">
    <property type="entry name" value="P-loop containing nucleotide triphosphate hydrolases"/>
    <property type="match status" value="1"/>
</dbReference>
<reference evidence="2 3" key="1">
    <citation type="submission" date="2018-09" db="EMBL/GenBank/DDBJ databases">
        <authorList>
            <person name="Zhu H."/>
        </authorList>
    </citation>
    <scope>NUCLEOTIDE SEQUENCE [LARGE SCALE GENOMIC DNA]</scope>
    <source>
        <strain evidence="2 3">K2R01-6</strain>
    </source>
</reference>
<dbReference type="InterPro" id="IPR011545">
    <property type="entry name" value="DEAD/DEAH_box_helicase_dom"/>
</dbReference>
<proteinExistence type="predicted"/>
<evidence type="ECO:0000313" key="2">
    <source>
        <dbReference type="EMBL" id="RJF93504.1"/>
    </source>
</evidence>
<dbReference type="GO" id="GO:0003676">
    <property type="term" value="F:nucleic acid binding"/>
    <property type="evidence" value="ECO:0007669"/>
    <property type="project" value="InterPro"/>
</dbReference>
<dbReference type="OrthoDB" id="9760034at2"/>
<dbReference type="EMBL" id="QYUM01000002">
    <property type="protein sequence ID" value="RJF93504.1"/>
    <property type="molecule type" value="Genomic_DNA"/>
</dbReference>
<name>A0A418WQI0_9SPHN</name>
<dbReference type="SUPFAM" id="SSF52540">
    <property type="entry name" value="P-loop containing nucleoside triphosphate hydrolases"/>
    <property type="match status" value="1"/>
</dbReference>
<feature type="domain" description="DEAD/DEAH-box helicase" evidence="1">
    <location>
        <begin position="75"/>
        <end position="142"/>
    </location>
</feature>
<gene>
    <name evidence="2" type="ORF">D3876_04065</name>
</gene>
<keyword evidence="3" id="KW-1185">Reference proteome</keyword>